<dbReference type="Pfam" id="PF00497">
    <property type="entry name" value="SBP_bac_3"/>
    <property type="match status" value="1"/>
</dbReference>
<gene>
    <name evidence="6" type="ORF">KP014_02455</name>
</gene>
<reference evidence="6 7" key="1">
    <citation type="submission" date="2021-06" db="EMBL/GenBank/DDBJ databases">
        <title>Whole genome sequence of Paenibacillus sophorae DSM23020 for comparative genomics.</title>
        <authorList>
            <person name="Kim M.-J."/>
            <person name="Lee G."/>
            <person name="Shin J.-H."/>
        </authorList>
    </citation>
    <scope>NUCLEOTIDE SEQUENCE [LARGE SCALE GENOMIC DNA]</scope>
    <source>
        <strain evidence="6 7">DSM 23020</strain>
    </source>
</reference>
<evidence type="ECO:0000256" key="3">
    <source>
        <dbReference type="ARBA" id="ARBA00022729"/>
    </source>
</evidence>
<sequence>MENVNSKAENNTAQAANLLETIKANGKIRVGTEGTYAPFTFHDESGKLTGFDVEIAQEVANCLGVQIEFIETNRDSLIAGLDTGQFDIVVNEITIRNDLKDKYDFSDPYIVSKAELIVHQDNRDIKRLANLKGKKAGQSLQNDLTDIAKESGAIIVQTEGFSQSIDLLTSKQIDVVINNGLFYLYMKRQNPDAPIKVVGRTVSSWKSGILVRKGNEELVNAINQALTDMRYDGTYLKISKKYFGLNVSR</sequence>
<dbReference type="SMART" id="SM00062">
    <property type="entry name" value="PBPb"/>
    <property type="match status" value="1"/>
</dbReference>
<dbReference type="Gene3D" id="3.40.190.10">
    <property type="entry name" value="Periplasmic binding protein-like II"/>
    <property type="match status" value="2"/>
</dbReference>
<dbReference type="Proteomes" id="UP000683429">
    <property type="component" value="Chromosome"/>
</dbReference>
<dbReference type="InterPro" id="IPR018313">
    <property type="entry name" value="SBP_3_CS"/>
</dbReference>
<dbReference type="PROSITE" id="PS01039">
    <property type="entry name" value="SBP_BACTERIAL_3"/>
    <property type="match status" value="1"/>
</dbReference>
<evidence type="ECO:0000256" key="1">
    <source>
        <dbReference type="ARBA" id="ARBA00004196"/>
    </source>
</evidence>
<evidence type="ECO:0000313" key="7">
    <source>
        <dbReference type="Proteomes" id="UP000683429"/>
    </source>
</evidence>
<evidence type="ECO:0000256" key="2">
    <source>
        <dbReference type="ARBA" id="ARBA00010333"/>
    </source>
</evidence>
<proteinExistence type="inferred from homology"/>
<evidence type="ECO:0000259" key="5">
    <source>
        <dbReference type="SMART" id="SM00062"/>
    </source>
</evidence>
<keyword evidence="7" id="KW-1185">Reference proteome</keyword>
<dbReference type="PANTHER" id="PTHR35936">
    <property type="entry name" value="MEMBRANE-BOUND LYTIC MUREIN TRANSGLYCOSYLASE F"/>
    <property type="match status" value="1"/>
</dbReference>
<keyword evidence="3" id="KW-0732">Signal</keyword>
<feature type="domain" description="Solute-binding protein family 3/N-terminal" evidence="5">
    <location>
        <begin position="27"/>
        <end position="246"/>
    </location>
</feature>
<evidence type="ECO:0000313" key="6">
    <source>
        <dbReference type="EMBL" id="QWU16156.1"/>
    </source>
</evidence>
<comment type="subcellular location">
    <subcellularLocation>
        <location evidence="1">Cell envelope</location>
    </subcellularLocation>
</comment>
<dbReference type="PANTHER" id="PTHR35936:SF34">
    <property type="entry name" value="ABC TRANSPORTER EXTRACELLULAR-BINDING PROTEIN YCKB-RELATED"/>
    <property type="match status" value="1"/>
</dbReference>
<dbReference type="SUPFAM" id="SSF53850">
    <property type="entry name" value="Periplasmic binding protein-like II"/>
    <property type="match status" value="1"/>
</dbReference>
<dbReference type="RefSeq" id="WP_090833876.1">
    <property type="nucleotide sequence ID" value="NZ_CP076607.1"/>
</dbReference>
<organism evidence="6 7">
    <name type="scientific">Paenibacillus sophorae</name>
    <dbReference type="NCBI Taxonomy" id="1333845"/>
    <lineage>
        <taxon>Bacteria</taxon>
        <taxon>Bacillati</taxon>
        <taxon>Bacillota</taxon>
        <taxon>Bacilli</taxon>
        <taxon>Bacillales</taxon>
        <taxon>Paenibacillaceae</taxon>
        <taxon>Paenibacillus</taxon>
    </lineage>
</organism>
<dbReference type="EMBL" id="CP076607">
    <property type="protein sequence ID" value="QWU16156.1"/>
    <property type="molecule type" value="Genomic_DNA"/>
</dbReference>
<evidence type="ECO:0000256" key="4">
    <source>
        <dbReference type="RuleBase" id="RU003744"/>
    </source>
</evidence>
<name>A0ABX8HD01_9BACL</name>
<protein>
    <submittedName>
        <fullName evidence="6">Transporter substrate-binding domain-containing protein</fullName>
    </submittedName>
</protein>
<dbReference type="InterPro" id="IPR001638">
    <property type="entry name" value="Solute-binding_3/MltF_N"/>
</dbReference>
<accession>A0ABX8HD01</accession>
<comment type="similarity">
    <text evidence="2 4">Belongs to the bacterial solute-binding protein 3 family.</text>
</comment>